<dbReference type="GO" id="GO:0016787">
    <property type="term" value="F:hydrolase activity"/>
    <property type="evidence" value="ECO:0007669"/>
    <property type="project" value="UniProtKB-KW"/>
</dbReference>
<accession>A0AAW0L4C3</accession>
<name>A0AAW0L4C3_QUESU</name>
<sequence length="859" mass="97641">MLIDDDDQSIFGAIYEYKYPSPPNIPQYVIAFRGTITKSDTRLQDLKLDLQCVRNNLHQSSRFQLAMHYVHNTVSSSKGASVWLAGHSLGSAMALLAGKNMAKIGCFLETYLLNPPFFSLPIEGAFKDERVKLGIRFASSVVKAGLSLTVNGRQHHKAQSQDPFVVLSSWVPYLFVNPADPLCSEYIGYFEHRKKMEEIGVGNLEKVATRNSMRNLLSSALRMDSGSEALHLLPSAYLTINRGQFPDFKRAHGIHQWWNPYFPCQSMLYKNNIYHRRSVAASLVKGVYMLENDRRQNRHGPQALALPWWDFFHFKLDHMLIDDVDLSICGAIYEYKYPSPALNIPQYVIAFRGTILESDTVSRDFKLNLQSILNNLHRSSRFQLAMHCVHNTVALSRGASVWLAGHSLGSAMALLVGKNMAKIGYFLETYLFNPPFLSLPIEGGNNIYHRRSVAASLVKGVYMLENDRRQNRHGPQALALPWWDFFHFKLDHMLIDDVDLSICGAIYEYKYPSPALNIPQYVIAFRGTILESDTVSRDFKLNLQSILNNLHRSSRFQLAMHCVHNTVALSRGASVWLAGHSLGSAMALLVGKNMAKIGYFLETYLFNPPFLSLPIEGGFKNETLKLGIRFVNSVVKAGLMVAVKGRKHRKAQAYDPFVVLSPWVPYLFVNPDDPICSEYIGYFEHRKKMEEIGVGKIERLATKNSMRNLFSSVLGINSGAEALHLLPSAYLTVNRGRLSDFYGAHGLQQWWNPYFPCQAMNNICHRRSVVASLVKGVYMIENDRRQNRHGPQAFALPWWDFFRFRLNHMLIDDVDLSICGAIYEYKYPSPALYYYISHNILLPFVAQSWNQTQCHGTSC</sequence>
<dbReference type="SUPFAM" id="SSF53474">
    <property type="entry name" value="alpha/beta-Hydrolases"/>
    <property type="match status" value="3"/>
</dbReference>
<evidence type="ECO:0000259" key="2">
    <source>
        <dbReference type="Pfam" id="PF01764"/>
    </source>
</evidence>
<dbReference type="PANTHER" id="PTHR31479:SF31">
    <property type="entry name" value="ALPHA_BETA-HYDROLASES SUPERFAMILY PROTEIN"/>
    <property type="match status" value="1"/>
</dbReference>
<keyword evidence="4" id="KW-1185">Reference proteome</keyword>
<dbReference type="InterPro" id="IPR002921">
    <property type="entry name" value="Fungal_lipase-type"/>
</dbReference>
<organism evidence="3 4">
    <name type="scientific">Quercus suber</name>
    <name type="common">Cork oak</name>
    <dbReference type="NCBI Taxonomy" id="58331"/>
    <lineage>
        <taxon>Eukaryota</taxon>
        <taxon>Viridiplantae</taxon>
        <taxon>Streptophyta</taxon>
        <taxon>Embryophyta</taxon>
        <taxon>Tracheophyta</taxon>
        <taxon>Spermatophyta</taxon>
        <taxon>Magnoliopsida</taxon>
        <taxon>eudicotyledons</taxon>
        <taxon>Gunneridae</taxon>
        <taxon>Pentapetalae</taxon>
        <taxon>rosids</taxon>
        <taxon>fabids</taxon>
        <taxon>Fagales</taxon>
        <taxon>Fagaceae</taxon>
        <taxon>Quercus</taxon>
    </lineage>
</organism>
<reference evidence="3 4" key="1">
    <citation type="journal article" date="2018" name="Sci. Data">
        <title>The draft genome sequence of cork oak.</title>
        <authorList>
            <person name="Ramos A.M."/>
            <person name="Usie A."/>
            <person name="Barbosa P."/>
            <person name="Barros P.M."/>
            <person name="Capote T."/>
            <person name="Chaves I."/>
            <person name="Simoes F."/>
            <person name="Abreu I."/>
            <person name="Carrasquinho I."/>
            <person name="Faro C."/>
            <person name="Guimaraes J.B."/>
            <person name="Mendonca D."/>
            <person name="Nobrega F."/>
            <person name="Rodrigues L."/>
            <person name="Saibo N.J.M."/>
            <person name="Varela M.C."/>
            <person name="Egas C."/>
            <person name="Matos J."/>
            <person name="Miguel C.M."/>
            <person name="Oliveira M.M."/>
            <person name="Ricardo C.P."/>
            <person name="Goncalves S."/>
        </authorList>
    </citation>
    <scope>NUCLEOTIDE SEQUENCE [LARGE SCALE GENOMIC DNA]</scope>
    <source>
        <strain evidence="4">cv. HL8</strain>
    </source>
</reference>
<proteinExistence type="predicted"/>
<evidence type="ECO:0000256" key="1">
    <source>
        <dbReference type="ARBA" id="ARBA00022801"/>
    </source>
</evidence>
<evidence type="ECO:0000313" key="3">
    <source>
        <dbReference type="EMBL" id="KAK7846145.1"/>
    </source>
</evidence>
<dbReference type="GO" id="GO:0006629">
    <property type="term" value="P:lipid metabolic process"/>
    <property type="evidence" value="ECO:0007669"/>
    <property type="project" value="InterPro"/>
</dbReference>
<protein>
    <submittedName>
        <fullName evidence="3">Gdsl esterase/lipase</fullName>
    </submittedName>
</protein>
<dbReference type="AlphaFoldDB" id="A0AAW0L4C3"/>
<feature type="domain" description="Fungal lipase-type" evidence="2">
    <location>
        <begin position="559"/>
        <end position="598"/>
    </location>
</feature>
<dbReference type="Pfam" id="PF01764">
    <property type="entry name" value="Lipase_3"/>
    <property type="match status" value="3"/>
</dbReference>
<gene>
    <name evidence="3" type="ORF">CFP56_008341</name>
</gene>
<dbReference type="EMBL" id="PKMF04000160">
    <property type="protein sequence ID" value="KAK7846145.1"/>
    <property type="molecule type" value="Genomic_DNA"/>
</dbReference>
<dbReference type="InterPro" id="IPR029058">
    <property type="entry name" value="AB_hydrolase_fold"/>
</dbReference>
<dbReference type="PANTHER" id="PTHR31479">
    <property type="entry name" value="ALPHA/BETA-HYDROLASES SUPERFAMILY PROTEIN"/>
    <property type="match status" value="1"/>
</dbReference>
<feature type="domain" description="Fungal lipase-type" evidence="2">
    <location>
        <begin position="68"/>
        <end position="103"/>
    </location>
</feature>
<dbReference type="Proteomes" id="UP000237347">
    <property type="component" value="Unassembled WGS sequence"/>
</dbReference>
<comment type="caution">
    <text evidence="3">The sequence shown here is derived from an EMBL/GenBank/DDBJ whole genome shotgun (WGS) entry which is preliminary data.</text>
</comment>
<dbReference type="Gene3D" id="3.40.50.1820">
    <property type="entry name" value="alpha/beta hydrolase"/>
    <property type="match status" value="3"/>
</dbReference>
<keyword evidence="1" id="KW-0378">Hydrolase</keyword>
<evidence type="ECO:0000313" key="4">
    <source>
        <dbReference type="Proteomes" id="UP000237347"/>
    </source>
</evidence>
<feature type="domain" description="Fungal lipase-type" evidence="2">
    <location>
        <begin position="385"/>
        <end position="424"/>
    </location>
</feature>